<gene>
    <name evidence="2" type="ORF">MIND_00421800</name>
</gene>
<sequence>MPDETTESGERGSLLADKEANDLSHSTFLRRSPSIIFSTLFYIALALYAWVVTCILAHKPIGVKQYGVNIVNKDNSGWGWRGAKAYHALYVNSEKHFRTARLIQTIVSVLTIPLTSAVCVRAAVVFLQSGRASHVTMRQAITLADESWTDLAVIARLLLGGWKRYGSSLLLSAMFLHALGIAISPLQEVYLTTKTIRTPTYPQMMRNLVDIPDQFDSLRRSDTDYGYVTALTRSRLASTTNSQPQINLWSRAPDCNTLTQSKNSLLCLLNGNQYILGNMSLLNDPFFSQLPTGFSTGLIKQFAPRINSTAHRENITAADFPSNCNQIPDALWLRYANTSSSGAYALEVCMPGNMTATPWKSTRSRQDFREELYLNITFSGFEWLSFGRANGSYYTKITLDTTAGYFELPNYMNGGVNGPLINDNPSNYCDISCTIQGPWGSKGQDPIYDHNITRRAPLTGSPTDTAQQLSRTRNKGPLLIITLALFGMGSFIDKAQSYQSYFSAAKNNNATGFCLDAVPFMPLLHDWLNQENVGNSLDPCLPYRDNPSFMAVYVVYYLWAFLYNGNDGYAGERVQNAFTSAAFLANQAWMSSIIDGTLWVSYDLGAETRVPVISDKAILFLSVLLGVYLISLLALATYGALSPHWTSRLDSFAMIRIGASLADRFPLVVVKDISELKVLDETPGWIGDASGGMGNVGELGIGADAPLVTRRRYRCFEADHDHRTGR</sequence>
<keyword evidence="1" id="KW-0812">Transmembrane</keyword>
<dbReference type="OrthoDB" id="5381672at2759"/>
<organism evidence="2 3">
    <name type="scientific">Mycena indigotica</name>
    <dbReference type="NCBI Taxonomy" id="2126181"/>
    <lineage>
        <taxon>Eukaryota</taxon>
        <taxon>Fungi</taxon>
        <taxon>Dikarya</taxon>
        <taxon>Basidiomycota</taxon>
        <taxon>Agaricomycotina</taxon>
        <taxon>Agaricomycetes</taxon>
        <taxon>Agaricomycetidae</taxon>
        <taxon>Agaricales</taxon>
        <taxon>Marasmiineae</taxon>
        <taxon>Mycenaceae</taxon>
        <taxon>Mycena</taxon>
    </lineage>
</organism>
<protein>
    <submittedName>
        <fullName evidence="2">Uncharacterized protein</fullName>
    </submittedName>
</protein>
<evidence type="ECO:0000313" key="3">
    <source>
        <dbReference type="Proteomes" id="UP000636479"/>
    </source>
</evidence>
<feature type="transmembrane region" description="Helical" evidence="1">
    <location>
        <begin position="35"/>
        <end position="57"/>
    </location>
</feature>
<dbReference type="EMBL" id="JACAZF010000004">
    <property type="protein sequence ID" value="KAF7306307.1"/>
    <property type="molecule type" value="Genomic_DNA"/>
</dbReference>
<keyword evidence="1" id="KW-0472">Membrane</keyword>
<dbReference type="Proteomes" id="UP000636479">
    <property type="component" value="Unassembled WGS sequence"/>
</dbReference>
<dbReference type="RefSeq" id="XP_037221326.1">
    <property type="nucleotide sequence ID" value="XM_037361034.1"/>
</dbReference>
<dbReference type="GeneID" id="59343550"/>
<evidence type="ECO:0000313" key="2">
    <source>
        <dbReference type="EMBL" id="KAF7306307.1"/>
    </source>
</evidence>
<accession>A0A8H6SWW0</accession>
<feature type="transmembrane region" description="Helical" evidence="1">
    <location>
        <begin position="618"/>
        <end position="641"/>
    </location>
</feature>
<proteinExistence type="predicted"/>
<dbReference type="AlphaFoldDB" id="A0A8H6SWW0"/>
<feature type="transmembrane region" description="Helical" evidence="1">
    <location>
        <begin position="165"/>
        <end position="186"/>
    </location>
</feature>
<feature type="transmembrane region" description="Helical" evidence="1">
    <location>
        <begin position="548"/>
        <end position="565"/>
    </location>
</feature>
<keyword evidence="1" id="KW-1133">Transmembrane helix</keyword>
<reference evidence="2" key="1">
    <citation type="submission" date="2020-05" db="EMBL/GenBank/DDBJ databases">
        <title>Mycena genomes resolve the evolution of fungal bioluminescence.</title>
        <authorList>
            <person name="Tsai I.J."/>
        </authorList>
    </citation>
    <scope>NUCLEOTIDE SEQUENCE</scope>
    <source>
        <strain evidence="2">171206Taipei</strain>
    </source>
</reference>
<keyword evidence="3" id="KW-1185">Reference proteome</keyword>
<comment type="caution">
    <text evidence="2">The sequence shown here is derived from an EMBL/GenBank/DDBJ whole genome shotgun (WGS) entry which is preliminary data.</text>
</comment>
<feature type="transmembrane region" description="Helical" evidence="1">
    <location>
        <begin position="102"/>
        <end position="127"/>
    </location>
</feature>
<feature type="transmembrane region" description="Helical" evidence="1">
    <location>
        <begin position="476"/>
        <end position="492"/>
    </location>
</feature>
<name>A0A8H6SWW0_9AGAR</name>
<evidence type="ECO:0000256" key="1">
    <source>
        <dbReference type="SAM" id="Phobius"/>
    </source>
</evidence>